<comment type="similarity">
    <text evidence="2 7">Belongs to the peptidase C19 family.</text>
</comment>
<evidence type="ECO:0000313" key="10">
    <source>
        <dbReference type="EMBL" id="KAB1216144.1"/>
    </source>
</evidence>
<comment type="catalytic activity">
    <reaction evidence="1 7">
        <text>Thiol-dependent hydrolysis of ester, thioester, amide, peptide and isopeptide bonds formed by the C-terminal Gly of ubiquitin (a 76-residue protein attached to proteins as an intracellular targeting signal).</text>
        <dbReference type="EC" id="3.4.19.12"/>
    </reaction>
</comment>
<dbReference type="EC" id="3.4.19.12" evidence="7"/>
<feature type="domain" description="USP" evidence="9">
    <location>
        <begin position="24"/>
        <end position="409"/>
    </location>
</feature>
<reference evidence="10 11" key="1">
    <citation type="journal article" date="2019" name="Plant Biotechnol. J.">
        <title>The red bayberry genome and genetic basis of sex determination.</title>
        <authorList>
            <person name="Jia H.M."/>
            <person name="Jia H.J."/>
            <person name="Cai Q.L."/>
            <person name="Wang Y."/>
            <person name="Zhao H.B."/>
            <person name="Yang W.F."/>
            <person name="Wang G.Y."/>
            <person name="Li Y.H."/>
            <person name="Zhan D.L."/>
            <person name="Shen Y.T."/>
            <person name="Niu Q.F."/>
            <person name="Chang L."/>
            <person name="Qiu J."/>
            <person name="Zhao L."/>
            <person name="Xie H.B."/>
            <person name="Fu W.Y."/>
            <person name="Jin J."/>
            <person name="Li X.W."/>
            <person name="Jiao Y."/>
            <person name="Zhou C.C."/>
            <person name="Tu T."/>
            <person name="Chai C.Y."/>
            <person name="Gao J.L."/>
            <person name="Fan L.J."/>
            <person name="van de Weg E."/>
            <person name="Wang J.Y."/>
            <person name="Gao Z.S."/>
        </authorList>
    </citation>
    <scope>NUCLEOTIDE SEQUENCE [LARGE SCALE GENOMIC DNA]</scope>
    <source>
        <tissue evidence="10">Leaves</tissue>
    </source>
</reference>
<dbReference type="GO" id="GO:0006508">
    <property type="term" value="P:proteolysis"/>
    <property type="evidence" value="ECO:0007669"/>
    <property type="project" value="UniProtKB-KW"/>
</dbReference>
<dbReference type="GO" id="GO:0005829">
    <property type="term" value="C:cytosol"/>
    <property type="evidence" value="ECO:0007669"/>
    <property type="project" value="TreeGrafter"/>
</dbReference>
<comment type="caution">
    <text evidence="10">The sequence shown here is derived from an EMBL/GenBank/DDBJ whole genome shotgun (WGS) entry which is preliminary data.</text>
</comment>
<evidence type="ECO:0000256" key="8">
    <source>
        <dbReference type="SAM" id="MobiDB-lite"/>
    </source>
</evidence>
<organism evidence="10 11">
    <name type="scientific">Morella rubra</name>
    <name type="common">Chinese bayberry</name>
    <dbReference type="NCBI Taxonomy" id="262757"/>
    <lineage>
        <taxon>Eukaryota</taxon>
        <taxon>Viridiplantae</taxon>
        <taxon>Streptophyta</taxon>
        <taxon>Embryophyta</taxon>
        <taxon>Tracheophyta</taxon>
        <taxon>Spermatophyta</taxon>
        <taxon>Magnoliopsida</taxon>
        <taxon>eudicotyledons</taxon>
        <taxon>Gunneridae</taxon>
        <taxon>Pentapetalae</taxon>
        <taxon>rosids</taxon>
        <taxon>fabids</taxon>
        <taxon>Fagales</taxon>
        <taxon>Myricaceae</taxon>
        <taxon>Morella</taxon>
    </lineage>
</organism>
<dbReference type="InterPro" id="IPR001394">
    <property type="entry name" value="Peptidase_C19_UCH"/>
</dbReference>
<dbReference type="PROSITE" id="PS00972">
    <property type="entry name" value="USP_1"/>
    <property type="match status" value="1"/>
</dbReference>
<dbReference type="SUPFAM" id="SSF54001">
    <property type="entry name" value="Cysteine proteinases"/>
    <property type="match status" value="1"/>
</dbReference>
<proteinExistence type="inferred from homology"/>
<comment type="function">
    <text evidence="7">Recognizes and hydrolyzes the peptide bond at the C-terminal Gly of ubiquitin. Involved in the processing of poly-ubiquitin precursors as well as that of ubiquitinated proteins.</text>
</comment>
<dbReference type="OrthoDB" id="420187at2759"/>
<dbReference type="GO" id="GO:0004843">
    <property type="term" value="F:cysteine-type deubiquitinase activity"/>
    <property type="evidence" value="ECO:0007669"/>
    <property type="project" value="UniProtKB-UniRule"/>
</dbReference>
<keyword evidence="6 7" id="KW-0788">Thiol protease</keyword>
<dbReference type="Pfam" id="PF00443">
    <property type="entry name" value="UCH"/>
    <property type="match status" value="1"/>
</dbReference>
<evidence type="ECO:0000256" key="1">
    <source>
        <dbReference type="ARBA" id="ARBA00000707"/>
    </source>
</evidence>
<feature type="compositionally biased region" description="Basic and acidic residues" evidence="8">
    <location>
        <begin position="581"/>
        <end position="591"/>
    </location>
</feature>
<dbReference type="FunFam" id="3.90.70.10:FF:000119">
    <property type="entry name" value="Ubiquitin specific peptidase 36"/>
    <property type="match status" value="1"/>
</dbReference>
<evidence type="ECO:0000256" key="7">
    <source>
        <dbReference type="RuleBase" id="RU366025"/>
    </source>
</evidence>
<dbReference type="GO" id="GO:0005634">
    <property type="term" value="C:nucleus"/>
    <property type="evidence" value="ECO:0007669"/>
    <property type="project" value="TreeGrafter"/>
</dbReference>
<feature type="region of interest" description="Disordered" evidence="8">
    <location>
        <begin position="576"/>
        <end position="599"/>
    </location>
</feature>
<evidence type="ECO:0000256" key="3">
    <source>
        <dbReference type="ARBA" id="ARBA00022670"/>
    </source>
</evidence>
<dbReference type="PROSITE" id="PS00973">
    <property type="entry name" value="USP_2"/>
    <property type="match status" value="1"/>
</dbReference>
<evidence type="ECO:0000256" key="5">
    <source>
        <dbReference type="ARBA" id="ARBA00022801"/>
    </source>
</evidence>
<keyword evidence="3 7" id="KW-0645">Protease</keyword>
<accession>A0A6A1VT88</accession>
<dbReference type="EMBL" id="RXIC02000022">
    <property type="protein sequence ID" value="KAB1216144.1"/>
    <property type="molecule type" value="Genomic_DNA"/>
</dbReference>
<gene>
    <name evidence="10" type="ORF">CJ030_MR4G011961</name>
</gene>
<dbReference type="Proteomes" id="UP000516437">
    <property type="component" value="Chromosome 4"/>
</dbReference>
<keyword evidence="4 7" id="KW-0833">Ubl conjugation pathway</keyword>
<evidence type="ECO:0000313" key="11">
    <source>
        <dbReference type="Proteomes" id="UP000516437"/>
    </source>
</evidence>
<name>A0A6A1VT88_9ROSI</name>
<keyword evidence="5 7" id="KW-0378">Hydrolase</keyword>
<evidence type="ECO:0000259" key="9">
    <source>
        <dbReference type="PROSITE" id="PS50235"/>
    </source>
</evidence>
<dbReference type="PANTHER" id="PTHR24006">
    <property type="entry name" value="UBIQUITIN CARBOXYL-TERMINAL HYDROLASE"/>
    <property type="match status" value="1"/>
</dbReference>
<dbReference type="Gene3D" id="3.90.70.10">
    <property type="entry name" value="Cysteine proteinases"/>
    <property type="match status" value="1"/>
</dbReference>
<protein>
    <recommendedName>
        <fullName evidence="7">Ubiquitin carboxyl-terminal hydrolase</fullName>
        <ecNumber evidence="7">3.4.19.12</ecNumber>
    </recommendedName>
</protein>
<dbReference type="InterPro" id="IPR050164">
    <property type="entry name" value="Peptidase_C19"/>
</dbReference>
<dbReference type="InterPro" id="IPR038765">
    <property type="entry name" value="Papain-like_cys_pep_sf"/>
</dbReference>
<sequence length="688" mass="76191">MALQLQMSWQPSLLSQKRKTGPPLGLKNLGNSCYLNSVLQCLTYTPPLANFCLKCQHSSLCDSVRDCPFCILEKWIARSLSVELTLDAPSKIQSCLRIFAEHFRYGRQEDAHEFLRYVIDACHNTCLRLKKLQQRRCNSKGGDQTAGSSSTVVKEIFGGALQSQVKCLSCGNESNKVDEIMDVSLDVLLSNSLKEALQRFFQPEVLDDNNKYKCDNCKKLVAATKQMSILQAPNVLVIQLKRFEGIFGGKIDKAIAFEEVLVLSSFMCKASQSSPAAWYKAQAHALLNLEEQNVGSWFAFIFSCSNFCTLIPLLRFLSSIHQWMPLYLGHSNSEHALHWDPRPEYKLFGTIVHSGYSQESGHYYAYIKVAYAVLDAMGRWYCCNDSFVSLSTLQEVLSEKVYILFFSRTNQRPAPASIALASNGRKASACNGSEAVKKSALPPKAVHAKASVEKSSEMDISKISKVVKVPSSPQMRFNIGNSNSKKRAPANGDIKVDICNGKIPVTNGDVKDSIHTEKREKDVAPPINMNGFNRIKKFDADGAMNSKEFGLITENGHNQSGDINLVKLDIGEGNGTKTKVTRGEPDHHELESSSVNGHSEILGSKRKSKKNACILFAQDAQSQAKVDELKEVLKKEASSVLQSCGWSDKVYSFMSSRKRLCQEAGKGPSGGSELNAEAFAFIFFRNGN</sequence>
<dbReference type="AlphaFoldDB" id="A0A6A1VT88"/>
<evidence type="ECO:0000256" key="4">
    <source>
        <dbReference type="ARBA" id="ARBA00022786"/>
    </source>
</evidence>
<evidence type="ECO:0000256" key="6">
    <source>
        <dbReference type="ARBA" id="ARBA00022807"/>
    </source>
</evidence>
<dbReference type="GO" id="GO:0016579">
    <property type="term" value="P:protein deubiquitination"/>
    <property type="evidence" value="ECO:0007669"/>
    <property type="project" value="InterPro"/>
</dbReference>
<evidence type="ECO:0000256" key="2">
    <source>
        <dbReference type="ARBA" id="ARBA00009085"/>
    </source>
</evidence>
<dbReference type="PANTHER" id="PTHR24006:SF758">
    <property type="entry name" value="UBIQUITIN CARBOXYL-TERMINAL HYDROLASE 36"/>
    <property type="match status" value="1"/>
</dbReference>
<dbReference type="PROSITE" id="PS50235">
    <property type="entry name" value="USP_3"/>
    <property type="match status" value="1"/>
</dbReference>
<dbReference type="CDD" id="cd02661">
    <property type="entry name" value="Peptidase_C19E"/>
    <property type="match status" value="1"/>
</dbReference>
<keyword evidence="11" id="KW-1185">Reference proteome</keyword>
<dbReference type="InterPro" id="IPR018200">
    <property type="entry name" value="USP_CS"/>
</dbReference>
<dbReference type="InterPro" id="IPR028889">
    <property type="entry name" value="USP"/>
</dbReference>